<organism evidence="4 5">
    <name type="scientific">Solitalea agri</name>
    <dbReference type="NCBI Taxonomy" id="2953739"/>
    <lineage>
        <taxon>Bacteria</taxon>
        <taxon>Pseudomonadati</taxon>
        <taxon>Bacteroidota</taxon>
        <taxon>Sphingobacteriia</taxon>
        <taxon>Sphingobacteriales</taxon>
        <taxon>Sphingobacteriaceae</taxon>
        <taxon>Solitalea</taxon>
    </lineage>
</organism>
<keyword evidence="1" id="KW-0175">Coiled coil</keyword>
<evidence type="ECO:0008006" key="6">
    <source>
        <dbReference type="Google" id="ProtNLM"/>
    </source>
</evidence>
<name>A0A9X2F4I7_9SPHI</name>
<feature type="region of interest" description="Disordered" evidence="2">
    <location>
        <begin position="22"/>
        <end position="75"/>
    </location>
</feature>
<accession>A0A9X2F4I7</accession>
<keyword evidence="5" id="KW-1185">Reference proteome</keyword>
<evidence type="ECO:0000313" key="4">
    <source>
        <dbReference type="EMBL" id="MCO4294156.1"/>
    </source>
</evidence>
<dbReference type="Proteomes" id="UP001155182">
    <property type="component" value="Unassembled WGS sequence"/>
</dbReference>
<comment type="caution">
    <text evidence="4">The sequence shown here is derived from an EMBL/GenBank/DDBJ whole genome shotgun (WGS) entry which is preliminary data.</text>
</comment>
<keyword evidence="3" id="KW-0732">Signal</keyword>
<protein>
    <recommendedName>
        <fullName evidence="6">DUF4468 domain-containing protein</fullName>
    </recommendedName>
</protein>
<feature type="chain" id="PRO_5040874095" description="DUF4468 domain-containing protein" evidence="3">
    <location>
        <begin position="19"/>
        <end position="376"/>
    </location>
</feature>
<proteinExistence type="predicted"/>
<evidence type="ECO:0000313" key="5">
    <source>
        <dbReference type="Proteomes" id="UP001155182"/>
    </source>
</evidence>
<feature type="region of interest" description="Disordered" evidence="2">
    <location>
        <begin position="140"/>
        <end position="168"/>
    </location>
</feature>
<reference evidence="4" key="1">
    <citation type="submission" date="2022-06" db="EMBL/GenBank/DDBJ databases">
        <title>Solitalea sp. MAHUQ-68 isolated from rhizospheric soil.</title>
        <authorList>
            <person name="Huq M.A."/>
        </authorList>
    </citation>
    <scope>NUCLEOTIDE SEQUENCE</scope>
    <source>
        <strain evidence="4">MAHUQ-68</strain>
    </source>
</reference>
<feature type="coiled-coil region" evidence="1">
    <location>
        <begin position="321"/>
        <end position="348"/>
    </location>
</feature>
<dbReference type="AlphaFoldDB" id="A0A9X2F4I7"/>
<evidence type="ECO:0000256" key="1">
    <source>
        <dbReference type="SAM" id="Coils"/>
    </source>
</evidence>
<gene>
    <name evidence="4" type="ORF">NF867_14940</name>
</gene>
<evidence type="ECO:0000256" key="3">
    <source>
        <dbReference type="SAM" id="SignalP"/>
    </source>
</evidence>
<feature type="compositionally biased region" description="Low complexity" evidence="2">
    <location>
        <begin position="151"/>
        <end position="164"/>
    </location>
</feature>
<feature type="signal peptide" evidence="3">
    <location>
        <begin position="1"/>
        <end position="18"/>
    </location>
</feature>
<dbReference type="EMBL" id="JAMWYS010000053">
    <property type="protein sequence ID" value="MCO4294156.1"/>
    <property type="molecule type" value="Genomic_DNA"/>
</dbReference>
<evidence type="ECO:0000256" key="2">
    <source>
        <dbReference type="SAM" id="MobiDB-lite"/>
    </source>
</evidence>
<feature type="compositionally biased region" description="Low complexity" evidence="2">
    <location>
        <begin position="22"/>
        <end position="53"/>
    </location>
</feature>
<dbReference type="RefSeq" id="WP_252589143.1">
    <property type="nucleotide sequence ID" value="NZ_JAMWYS010000053.1"/>
</dbReference>
<sequence length="376" mass="41889">MKKLLFFICFLLPIVVEAQKAPTKTTPKSTVKKTTTTTDSTAKNQTTKKTTAQDSLKKTSAQKASKHVDSLAKKTTKASATKVTDSLSKKAIATKKTAKPADSLKKAAVKKAFAGIDSTKKTAVKKTVIGVDSTKKVAGKGLKKPVDSLNKKSTSLKKTGSLDSLSKKGKLKLSPKQLDSLKKASAKKNIKATDSTKKALAKGEKPQEIKGWFEISGADSTDLKESLLKKNSEEWFSAWFAPLNDRYPTFKTSVADSINQTLGYFNGHGTNAFEDQLPQNKNCKIKMDYKTEVRVKGKVYQYRFYDFKIKSTLSQNGKVISEETITDIDEEKEKNRQTKDQFKAWRIKRVQDEMQLILDSFQSIMLQTPQRLNSFE</sequence>